<evidence type="ECO:0000256" key="1">
    <source>
        <dbReference type="ARBA" id="ARBA00010617"/>
    </source>
</evidence>
<reference evidence="8" key="1">
    <citation type="submission" date="2025-08" db="UniProtKB">
        <authorList>
            <consortium name="RefSeq"/>
        </authorList>
    </citation>
    <scope>IDENTIFICATION</scope>
</reference>
<evidence type="ECO:0000313" key="8">
    <source>
        <dbReference type="RefSeq" id="XP_035829480.1"/>
    </source>
</evidence>
<keyword evidence="3" id="KW-0479">Metal-binding</keyword>
<evidence type="ECO:0000256" key="5">
    <source>
        <dbReference type="ARBA" id="ARBA00023004"/>
    </source>
</evidence>
<dbReference type="InterPro" id="IPR002401">
    <property type="entry name" value="Cyt_P450_E_grp-I"/>
</dbReference>
<name>A0ABM1W487_APLCA</name>
<dbReference type="PANTHER" id="PTHR24289">
    <property type="entry name" value="STEROID 17-ALPHA-HYDROXYLASE/17,20 LYASE"/>
    <property type="match status" value="1"/>
</dbReference>
<feature type="non-terminal residue" evidence="8">
    <location>
        <position position="1"/>
    </location>
</feature>
<evidence type="ECO:0000313" key="7">
    <source>
        <dbReference type="Proteomes" id="UP000694888"/>
    </source>
</evidence>
<keyword evidence="4" id="KW-0560">Oxidoreductase</keyword>
<keyword evidence="5" id="KW-0408">Iron</keyword>
<organism evidence="7 8">
    <name type="scientific">Aplysia californica</name>
    <name type="common">California sea hare</name>
    <dbReference type="NCBI Taxonomy" id="6500"/>
    <lineage>
        <taxon>Eukaryota</taxon>
        <taxon>Metazoa</taxon>
        <taxon>Spiralia</taxon>
        <taxon>Lophotrochozoa</taxon>
        <taxon>Mollusca</taxon>
        <taxon>Gastropoda</taxon>
        <taxon>Heterobranchia</taxon>
        <taxon>Euthyneura</taxon>
        <taxon>Tectipleura</taxon>
        <taxon>Aplysiida</taxon>
        <taxon>Aplysioidea</taxon>
        <taxon>Aplysiidae</taxon>
        <taxon>Aplysia</taxon>
    </lineage>
</organism>
<protein>
    <submittedName>
        <fullName evidence="8">Steroid 17-alpha-hydroxylase/17,20 lyase-like</fullName>
    </submittedName>
</protein>
<keyword evidence="7" id="KW-1185">Reference proteome</keyword>
<evidence type="ECO:0000256" key="2">
    <source>
        <dbReference type="ARBA" id="ARBA00022617"/>
    </source>
</evidence>
<comment type="similarity">
    <text evidence="1">Belongs to the cytochrome P450 family.</text>
</comment>
<dbReference type="Pfam" id="PF00067">
    <property type="entry name" value="p450"/>
    <property type="match status" value="3"/>
</dbReference>
<dbReference type="PANTHER" id="PTHR24289:SF1">
    <property type="entry name" value="STEROID 17-ALPHA-HYDROXYLASE_17,20 LYASE"/>
    <property type="match status" value="1"/>
</dbReference>
<gene>
    <name evidence="8" type="primary">LOC106013901</name>
</gene>
<evidence type="ECO:0000256" key="6">
    <source>
        <dbReference type="ARBA" id="ARBA00023033"/>
    </source>
</evidence>
<dbReference type="RefSeq" id="XP_035829480.1">
    <property type="nucleotide sequence ID" value="XM_035973587.1"/>
</dbReference>
<dbReference type="PRINTS" id="PR00463">
    <property type="entry name" value="EP450I"/>
</dbReference>
<dbReference type="GeneID" id="106013901"/>
<dbReference type="InterPro" id="IPR036396">
    <property type="entry name" value="Cyt_P450_sf"/>
</dbReference>
<dbReference type="PRINTS" id="PR00385">
    <property type="entry name" value="P450"/>
</dbReference>
<dbReference type="Proteomes" id="UP000694888">
    <property type="component" value="Unplaced"/>
</dbReference>
<proteinExistence type="inferred from homology"/>
<evidence type="ECO:0000256" key="3">
    <source>
        <dbReference type="ARBA" id="ARBA00022723"/>
    </source>
</evidence>
<evidence type="ECO:0000256" key="4">
    <source>
        <dbReference type="ARBA" id="ARBA00023002"/>
    </source>
</evidence>
<keyword evidence="2" id="KW-0349">Heme</keyword>
<dbReference type="InterPro" id="IPR001128">
    <property type="entry name" value="Cyt_P450"/>
</dbReference>
<keyword evidence="6" id="KW-0503">Monooxygenase</keyword>
<feature type="non-terminal residue" evidence="8">
    <location>
        <position position="276"/>
    </location>
</feature>
<dbReference type="SUPFAM" id="SSF48264">
    <property type="entry name" value="Cytochrome P450"/>
    <property type="match status" value="1"/>
</dbReference>
<accession>A0ABM1W487</accession>
<sequence length="276" mass="30912">LILLLQFHPTKTQHKPTIFLSPPGIGLADKATEWKDKYGPVFTMYLGSKPTVVISSIEALTEAYMTRGDDFANKSHSVSLDAVTENGKNIAFADLSEGLKFRRKNVMQVWPAAFTDSHITHTLSDVFFAGVDTTRHTLAWIFLYLALNPDVQRKVQAEIDDIVGDAVPGREHRPGLVSRNNDVVHSGCYTRSSGIEHTPTLQLLLPPTKYTFQLMGYDIPAKTEIMVNQYAILRDPNHWDQPESFVPGRYLDKDGGKLTLKPKSWIPFSIGQRSCV</sequence>
<dbReference type="Gene3D" id="1.10.630.10">
    <property type="entry name" value="Cytochrome P450"/>
    <property type="match status" value="3"/>
</dbReference>